<sequence length="243" mass="29168">MILRDIKFVLEFNPNKYISEIRKVMKEKKLNEEHATQFYYKDKFQDKAVQIRDESRCISDLYISCLGKYHTSETKEIIIHLVDELSEASLINVDGFMEVQIIFNLEQYISLTNHQKNQMLLNIIQRATKSVGDIFEWEYQPFQEAYNKVIEKNYENNYVWKKKVSPGRKYIAEVFCMHEINEYLIYMIVKDYRDKNELKRELLHRVSPHEFMFAPYLGDLKWLSDDSVALIGENPRRQWAVNV</sequence>
<evidence type="ECO:0000313" key="2">
    <source>
        <dbReference type="Proteomes" id="UP000323321"/>
    </source>
</evidence>
<proteinExistence type="predicted"/>
<evidence type="ECO:0000313" key="1">
    <source>
        <dbReference type="EMBL" id="KAA6467497.1"/>
    </source>
</evidence>
<organism evidence="1 2">
    <name type="scientific">Bacillus cereus</name>
    <dbReference type="NCBI Taxonomy" id="1396"/>
    <lineage>
        <taxon>Bacteria</taxon>
        <taxon>Bacillati</taxon>
        <taxon>Bacillota</taxon>
        <taxon>Bacilli</taxon>
        <taxon>Bacillales</taxon>
        <taxon>Bacillaceae</taxon>
        <taxon>Bacillus</taxon>
        <taxon>Bacillus cereus group</taxon>
    </lineage>
</organism>
<dbReference type="EMBL" id="QSMZ01000008">
    <property type="protein sequence ID" value="KAA6467497.1"/>
    <property type="molecule type" value="Genomic_DNA"/>
</dbReference>
<comment type="caution">
    <text evidence="1">The sequence shown here is derived from an EMBL/GenBank/DDBJ whole genome shotgun (WGS) entry which is preliminary data.</text>
</comment>
<dbReference type="Proteomes" id="UP000323321">
    <property type="component" value="Unassembled WGS sequence"/>
</dbReference>
<reference evidence="1 2" key="1">
    <citation type="submission" date="2018-08" db="EMBL/GenBank/DDBJ databases">
        <title>Bacillus phenotypic plasticity.</title>
        <authorList>
            <person name="Hurtado E."/>
        </authorList>
    </citation>
    <scope>NUCLEOTIDE SEQUENCE [LARGE SCALE GENOMIC DNA]</scope>
    <source>
        <strain evidence="1 2">111b</strain>
    </source>
</reference>
<accession>A0A9W7Q5E6</accession>
<name>A0A9W7Q5E6_BACCE</name>
<dbReference type="AlphaFoldDB" id="A0A9W7Q5E6"/>
<protein>
    <submittedName>
        <fullName evidence="1">Uncharacterized protein</fullName>
    </submittedName>
</protein>
<gene>
    <name evidence="1" type="ORF">DX932_12745</name>
</gene>
<dbReference type="RefSeq" id="WP_098578582.1">
    <property type="nucleotide sequence ID" value="NZ_QSMZ01000008.1"/>
</dbReference>